<keyword evidence="1" id="KW-0808">Transferase</keyword>
<keyword evidence="2" id="KW-1185">Reference proteome</keyword>
<evidence type="ECO:0000313" key="1">
    <source>
        <dbReference type="EMBL" id="KWT78993.1"/>
    </source>
</evidence>
<evidence type="ECO:0000313" key="2">
    <source>
        <dbReference type="Proteomes" id="UP000060487"/>
    </source>
</evidence>
<dbReference type="Proteomes" id="UP000060487">
    <property type="component" value="Unassembled WGS sequence"/>
</dbReference>
<gene>
    <name evidence="1" type="ORF">ASN18_2790</name>
</gene>
<protein>
    <submittedName>
        <fullName evidence="1">Serine/threonine protein kinase</fullName>
    </submittedName>
</protein>
<dbReference type="SUPFAM" id="SSF56112">
    <property type="entry name" value="Protein kinase-like (PK-like)"/>
    <property type="match status" value="1"/>
</dbReference>
<proteinExistence type="predicted"/>
<dbReference type="RefSeq" id="WP_085053407.1">
    <property type="nucleotide sequence ID" value="NZ_LNQR01000109.1"/>
</dbReference>
<name>A0ABR5SC36_9BACT</name>
<keyword evidence="1" id="KW-0418">Kinase</keyword>
<comment type="caution">
    <text evidence="1">The sequence shown here is derived from an EMBL/GenBank/DDBJ whole genome shotgun (WGS) entry which is preliminary data.</text>
</comment>
<organism evidence="1 2">
    <name type="scientific">Candidatus Magnetominusculus xianensis</name>
    <dbReference type="NCBI Taxonomy" id="1748249"/>
    <lineage>
        <taxon>Bacteria</taxon>
        <taxon>Pseudomonadati</taxon>
        <taxon>Nitrospirota</taxon>
        <taxon>Nitrospiria</taxon>
        <taxon>Nitrospirales</taxon>
        <taxon>Nitrospiraceae</taxon>
        <taxon>Candidatus Magnetominusculus</taxon>
    </lineage>
</organism>
<dbReference type="EMBL" id="LNQR01000109">
    <property type="protein sequence ID" value="KWT78993.1"/>
    <property type="molecule type" value="Genomic_DNA"/>
</dbReference>
<dbReference type="GO" id="GO:0004674">
    <property type="term" value="F:protein serine/threonine kinase activity"/>
    <property type="evidence" value="ECO:0007669"/>
    <property type="project" value="UniProtKB-KW"/>
</dbReference>
<sequence length="253" mass="30043">MDKKYPSQVEINGSAFLYEKVLKEDFFSVNVLYKNTSGLRYVLKLSDFRFIFGALLRPLAVFFSRREYSIYKRIDGIEGIPPLGPRVGMRGYFHQFAEGTTLHEYRGELPEDFFSGLRAIIEQLHQRRIFYLDLNKLGNIIVGDDMRPYLIDFQVSIYFRALPGFLGRISGRIFDSLIREDIYHIYKHKKRFQPQLMTDEELALSVRTGFNSWYNRLWGAPYRKVKRLIYPSGSNEIIWYKWKKMKDKGKRMP</sequence>
<reference evidence="1 2" key="1">
    <citation type="submission" date="2015-11" db="EMBL/GenBank/DDBJ databases">
        <authorList>
            <person name="Lin W."/>
        </authorList>
    </citation>
    <scope>NUCLEOTIDE SEQUENCE [LARGE SCALE GENOMIC DNA]</scope>
    <source>
        <strain evidence="1 2">HCH-1</strain>
    </source>
</reference>
<accession>A0ABR5SC36</accession>
<dbReference type="InterPro" id="IPR011009">
    <property type="entry name" value="Kinase-like_dom_sf"/>
</dbReference>
<keyword evidence="1" id="KW-0723">Serine/threonine-protein kinase</keyword>